<keyword evidence="2" id="KW-1185">Reference proteome</keyword>
<evidence type="ECO:0000313" key="3">
    <source>
        <dbReference type="WBParaSite" id="Pan_g16314.t1"/>
    </source>
</evidence>
<feature type="region of interest" description="Disordered" evidence="1">
    <location>
        <begin position="307"/>
        <end position="326"/>
    </location>
</feature>
<dbReference type="WBParaSite" id="Pan_g16314.t1">
    <property type="protein sequence ID" value="Pan_g16314.t1"/>
    <property type="gene ID" value="Pan_g16314"/>
</dbReference>
<dbReference type="Proteomes" id="UP000492821">
    <property type="component" value="Unassembled WGS sequence"/>
</dbReference>
<organism evidence="2 3">
    <name type="scientific">Panagrellus redivivus</name>
    <name type="common">Microworm</name>
    <dbReference type="NCBI Taxonomy" id="6233"/>
    <lineage>
        <taxon>Eukaryota</taxon>
        <taxon>Metazoa</taxon>
        <taxon>Ecdysozoa</taxon>
        <taxon>Nematoda</taxon>
        <taxon>Chromadorea</taxon>
        <taxon>Rhabditida</taxon>
        <taxon>Tylenchina</taxon>
        <taxon>Panagrolaimomorpha</taxon>
        <taxon>Panagrolaimoidea</taxon>
        <taxon>Panagrolaimidae</taxon>
        <taxon>Panagrellus</taxon>
    </lineage>
</organism>
<protein>
    <submittedName>
        <fullName evidence="3">F-box domain-containing protein</fullName>
    </submittedName>
</protein>
<reference evidence="2" key="1">
    <citation type="journal article" date="2013" name="Genetics">
        <title>The draft genome and transcriptome of Panagrellus redivivus are shaped by the harsh demands of a free-living lifestyle.</title>
        <authorList>
            <person name="Srinivasan J."/>
            <person name="Dillman A.R."/>
            <person name="Macchietto M.G."/>
            <person name="Heikkinen L."/>
            <person name="Lakso M."/>
            <person name="Fracchia K.M."/>
            <person name="Antoshechkin I."/>
            <person name="Mortazavi A."/>
            <person name="Wong G."/>
            <person name="Sternberg P.W."/>
        </authorList>
    </citation>
    <scope>NUCLEOTIDE SEQUENCE [LARGE SCALE GENOMIC DNA]</scope>
    <source>
        <strain evidence="2">MT8872</strain>
    </source>
</reference>
<dbReference type="AlphaFoldDB" id="A0A7E4ZTD1"/>
<accession>A0A7E4ZTD1</accession>
<evidence type="ECO:0000256" key="1">
    <source>
        <dbReference type="SAM" id="MobiDB-lite"/>
    </source>
</evidence>
<sequence>MPYPIAKLPYGLRSRLSKLATPHERYNLQLAAGNATICPPKLQLINKVSHDLDFTWKNDAISVFKSKSFGEETPFVFSEDSFTYISKARIGLKRFDIQRVSSDTFRNLIGRFLFRPWYLQLMVCIISKPFLNILSNLTSGSVKFLRIDGSICRCQREARLVVSFLDLFDVFPPLEGIYFHYSFLSSSWISDILKSKSQKLIKVSVIVLPEQFNTFEVDDLVTLLKTQSEGFHLTIVIDGICERLEKFFEGLKMHLRQRLISYQDGDNDGYPFPNEHAWFEMTYNEEKCCWYLPTDQADVTTRKRTLSSDSFNDSGLPVAKKQKTTD</sequence>
<reference evidence="3" key="2">
    <citation type="submission" date="2020-10" db="UniProtKB">
        <authorList>
            <consortium name="WormBaseParasite"/>
        </authorList>
    </citation>
    <scope>IDENTIFICATION</scope>
</reference>
<evidence type="ECO:0000313" key="2">
    <source>
        <dbReference type="Proteomes" id="UP000492821"/>
    </source>
</evidence>
<proteinExistence type="predicted"/>
<name>A0A7E4ZTD1_PANRE</name>